<dbReference type="InterPro" id="IPR011006">
    <property type="entry name" value="CheY-like_superfamily"/>
</dbReference>
<evidence type="ECO:0000256" key="3">
    <source>
        <dbReference type="ARBA" id="ARBA00022553"/>
    </source>
</evidence>
<dbReference type="SUPFAM" id="SSF55781">
    <property type="entry name" value="GAF domain-like"/>
    <property type="match status" value="1"/>
</dbReference>
<dbReference type="EC" id="2.7.13.3" evidence="2"/>
<feature type="domain" description="Response regulatory" evidence="8">
    <location>
        <begin position="5"/>
        <end position="121"/>
    </location>
</feature>
<evidence type="ECO:0000259" key="7">
    <source>
        <dbReference type="PROSITE" id="PS50109"/>
    </source>
</evidence>
<dbReference type="InterPro" id="IPR036097">
    <property type="entry name" value="HisK_dim/P_sf"/>
</dbReference>
<dbReference type="Proteomes" id="UP001156706">
    <property type="component" value="Unassembled WGS sequence"/>
</dbReference>
<dbReference type="Gene3D" id="3.30.565.10">
    <property type="entry name" value="Histidine kinase-like ATPase, C-terminal domain"/>
    <property type="match status" value="1"/>
</dbReference>
<dbReference type="SMART" id="SM00387">
    <property type="entry name" value="HATPase_c"/>
    <property type="match status" value="1"/>
</dbReference>
<dbReference type="PROSITE" id="PS50109">
    <property type="entry name" value="HIS_KIN"/>
    <property type="match status" value="1"/>
</dbReference>
<protein>
    <recommendedName>
        <fullName evidence="2">histidine kinase</fullName>
        <ecNumber evidence="2">2.7.13.3</ecNumber>
    </recommendedName>
</protein>
<comment type="catalytic activity">
    <reaction evidence="1">
        <text>ATP + protein L-histidine = ADP + protein N-phospho-L-histidine.</text>
        <dbReference type="EC" id="2.7.13.3"/>
    </reaction>
</comment>
<reference evidence="10" key="1">
    <citation type="journal article" date="2019" name="Int. J. Syst. Evol. Microbiol.">
        <title>The Global Catalogue of Microorganisms (GCM) 10K type strain sequencing project: providing services to taxonomists for standard genome sequencing and annotation.</title>
        <authorList>
            <consortium name="The Broad Institute Genomics Platform"/>
            <consortium name="The Broad Institute Genome Sequencing Center for Infectious Disease"/>
            <person name="Wu L."/>
            <person name="Ma J."/>
        </authorList>
    </citation>
    <scope>NUCLEOTIDE SEQUENCE [LARGE SCALE GENOMIC DNA]</scope>
    <source>
        <strain evidence="10">NBRC 110044</strain>
    </source>
</reference>
<dbReference type="Pfam" id="PF02518">
    <property type="entry name" value="HATPase_c"/>
    <property type="match status" value="1"/>
</dbReference>
<dbReference type="InterPro" id="IPR003594">
    <property type="entry name" value="HATPase_dom"/>
</dbReference>
<evidence type="ECO:0000259" key="8">
    <source>
        <dbReference type="PROSITE" id="PS50110"/>
    </source>
</evidence>
<evidence type="ECO:0000256" key="1">
    <source>
        <dbReference type="ARBA" id="ARBA00000085"/>
    </source>
</evidence>
<dbReference type="SMART" id="SM00388">
    <property type="entry name" value="HisKA"/>
    <property type="match status" value="1"/>
</dbReference>
<dbReference type="CDD" id="cd00082">
    <property type="entry name" value="HisKA"/>
    <property type="match status" value="1"/>
</dbReference>
<name>A0ABQ5YDN4_9NEIS</name>
<dbReference type="RefSeq" id="WP_284195143.1">
    <property type="nucleotide sequence ID" value="NZ_BSOG01000001.1"/>
</dbReference>
<dbReference type="PROSITE" id="PS50110">
    <property type="entry name" value="RESPONSE_REGULATORY"/>
    <property type="match status" value="1"/>
</dbReference>
<evidence type="ECO:0000256" key="4">
    <source>
        <dbReference type="ARBA" id="ARBA00022679"/>
    </source>
</evidence>
<dbReference type="SMART" id="SM00065">
    <property type="entry name" value="GAF"/>
    <property type="match status" value="1"/>
</dbReference>
<comment type="caution">
    <text evidence="9">The sequence shown here is derived from an EMBL/GenBank/DDBJ whole genome shotgun (WGS) entry which is preliminary data.</text>
</comment>
<dbReference type="PANTHER" id="PTHR42878">
    <property type="entry name" value="TWO-COMPONENT HISTIDINE KINASE"/>
    <property type="match status" value="1"/>
</dbReference>
<dbReference type="PANTHER" id="PTHR42878:SF15">
    <property type="entry name" value="BACTERIOPHYTOCHROME"/>
    <property type="match status" value="1"/>
</dbReference>
<dbReference type="Pfam" id="PF00512">
    <property type="entry name" value="HisKA"/>
    <property type="match status" value="1"/>
</dbReference>
<feature type="modified residue" description="4-aspartylphosphate" evidence="6">
    <location>
        <position position="56"/>
    </location>
</feature>
<dbReference type="InterPro" id="IPR029016">
    <property type="entry name" value="GAF-like_dom_sf"/>
</dbReference>
<dbReference type="Pfam" id="PF00072">
    <property type="entry name" value="Response_reg"/>
    <property type="match status" value="1"/>
</dbReference>
<keyword evidence="10" id="KW-1185">Reference proteome</keyword>
<keyword evidence="4" id="KW-0808">Transferase</keyword>
<keyword evidence="3 6" id="KW-0597">Phosphoprotein</keyword>
<dbReference type="InterPro" id="IPR001789">
    <property type="entry name" value="Sig_transdc_resp-reg_receiver"/>
</dbReference>
<evidence type="ECO:0000256" key="5">
    <source>
        <dbReference type="ARBA" id="ARBA00022777"/>
    </source>
</evidence>
<evidence type="ECO:0000313" key="9">
    <source>
        <dbReference type="EMBL" id="GLR12004.1"/>
    </source>
</evidence>
<accession>A0ABQ5YDN4</accession>
<feature type="domain" description="Histidine kinase" evidence="7">
    <location>
        <begin position="319"/>
        <end position="534"/>
    </location>
</feature>
<dbReference type="SUPFAM" id="SSF47384">
    <property type="entry name" value="Homodimeric domain of signal transducing histidine kinase"/>
    <property type="match status" value="1"/>
</dbReference>
<dbReference type="SUPFAM" id="SSF55874">
    <property type="entry name" value="ATPase domain of HSP90 chaperone/DNA topoisomerase II/histidine kinase"/>
    <property type="match status" value="1"/>
</dbReference>
<dbReference type="InterPro" id="IPR036890">
    <property type="entry name" value="HATPase_C_sf"/>
</dbReference>
<evidence type="ECO:0000313" key="10">
    <source>
        <dbReference type="Proteomes" id="UP001156706"/>
    </source>
</evidence>
<proteinExistence type="predicted"/>
<evidence type="ECO:0000256" key="6">
    <source>
        <dbReference type="PROSITE-ProRule" id="PRU00169"/>
    </source>
</evidence>
<dbReference type="InterPro" id="IPR004358">
    <property type="entry name" value="Sig_transdc_His_kin-like_C"/>
</dbReference>
<keyword evidence="5" id="KW-0418">Kinase</keyword>
<dbReference type="Pfam" id="PF13185">
    <property type="entry name" value="GAF_2"/>
    <property type="match status" value="1"/>
</dbReference>
<dbReference type="EMBL" id="BSOG01000001">
    <property type="protein sequence ID" value="GLR12004.1"/>
    <property type="molecule type" value="Genomic_DNA"/>
</dbReference>
<dbReference type="Gene3D" id="1.10.287.130">
    <property type="match status" value="1"/>
</dbReference>
<gene>
    <name evidence="9" type="ORF">GCM10007907_07940</name>
</gene>
<dbReference type="CDD" id="cd00156">
    <property type="entry name" value="REC"/>
    <property type="match status" value="1"/>
</dbReference>
<dbReference type="Gene3D" id="3.40.50.2300">
    <property type="match status" value="1"/>
</dbReference>
<sequence length="534" mass="59388">MAARKVLYLEDNPLDAQLAGNALQRLGVMVDLHVVETADDYRGALAREAYDLVISDSGVPGCEGHESLWLAQQIQPGVPFLYFSGHADQLATEAGLDAGAQDFIDKRDLWRLKHTVRMLLERPDGNSDTALLHDYSRRQAQLIQAVKQLGRARCLDDIAHVVRTVTRELVLADGATFVLREGEQCYYLAEDAISPLWQGRRFPMSACVSGWAMQHKQQVVISDIYLDDRVPHTAYRPTFVKSMVMTPVRQTDPIAAIGTYWAQPCLPSHDELALLQDLADSVALALENVTSYDSLQQRLTKRADQLRAVNHELEAFSYSLSHDLRAPLRAINGFGNILLEDHLQSLSPDGRHYLLRICAEAARMNDQIDDLHKLFLLSSQPVRRSTVNLSLMASGVMSRLRQQDGRRTAVVSIAPNLTVSADHGLLMIALEHLLANAWKYTNRSPGAVIEVGVQPNAHADEVFYVRDNGVGFDSSRASKLFSPFQRYHSDREFNGTGIGLAMAQRIVHLHGGRIWAESAEGEGACFYFTLPVAD</sequence>
<dbReference type="InterPro" id="IPR050351">
    <property type="entry name" value="BphY/WalK/GraS-like"/>
</dbReference>
<dbReference type="InterPro" id="IPR005467">
    <property type="entry name" value="His_kinase_dom"/>
</dbReference>
<dbReference type="PRINTS" id="PR00344">
    <property type="entry name" value="BCTRLSENSOR"/>
</dbReference>
<dbReference type="SUPFAM" id="SSF52172">
    <property type="entry name" value="CheY-like"/>
    <property type="match status" value="1"/>
</dbReference>
<dbReference type="Gene3D" id="3.30.450.40">
    <property type="match status" value="1"/>
</dbReference>
<evidence type="ECO:0000256" key="2">
    <source>
        <dbReference type="ARBA" id="ARBA00012438"/>
    </source>
</evidence>
<dbReference type="InterPro" id="IPR003018">
    <property type="entry name" value="GAF"/>
</dbReference>
<dbReference type="SMART" id="SM00448">
    <property type="entry name" value="REC"/>
    <property type="match status" value="1"/>
</dbReference>
<dbReference type="InterPro" id="IPR003661">
    <property type="entry name" value="HisK_dim/P_dom"/>
</dbReference>
<organism evidence="9 10">
    <name type="scientific">Chitinimonas prasina</name>
    <dbReference type="NCBI Taxonomy" id="1434937"/>
    <lineage>
        <taxon>Bacteria</taxon>
        <taxon>Pseudomonadati</taxon>
        <taxon>Pseudomonadota</taxon>
        <taxon>Betaproteobacteria</taxon>
        <taxon>Neisseriales</taxon>
        <taxon>Chitinibacteraceae</taxon>
        <taxon>Chitinimonas</taxon>
    </lineage>
</organism>